<evidence type="ECO:0000313" key="15">
    <source>
        <dbReference type="EMBL" id="HDM89815.1"/>
    </source>
</evidence>
<dbReference type="GO" id="GO:0008658">
    <property type="term" value="F:penicillin binding"/>
    <property type="evidence" value="ECO:0007669"/>
    <property type="project" value="InterPro"/>
</dbReference>
<dbReference type="SUPFAM" id="SSF56519">
    <property type="entry name" value="Penicillin binding protein dimerisation domain"/>
    <property type="match status" value="1"/>
</dbReference>
<dbReference type="InterPro" id="IPR005311">
    <property type="entry name" value="PBP_dimer"/>
</dbReference>
<sequence length="566" mass="63565">MGNSVRYRSFLYLFFALWGLLLLRLVKIQILDHKQYLKQAEKNYIKPLRVPPLRGKILDRKGRVLADWKPIFRISVLGEKTTKEGLTELSGLLHVDIDPDTIIGKPGYIRIKDGASLEEVISVEEREDRFPWIVVSTVPTRRYLYGGPFFHLLGYTGEVGPSDLKRNPEFKPGDIIGKSGVEKKYEEVLSGKPGYRFYSVDATGKIIETDPRPPIPPVKGRDIVLTVDRDLQLYADSLFREYRRGVAVALDPRNGDILLFYSKPYVDPNVLSMGISQEEWKKLVERKDNPLLDRCIAGLYPPGSIFKLVTGAIALDLHLVNPQDRPVTCNGAYRMGNRIWRCWLPSGHGALDFYHAIEQSCDVYFYYLGQKIGLARFLKCVRNFGLQEKLGIDLPGEKGGFIPDMPWYEERYGKGRVPEGLVLNLAIGQGEILLTPLDLAFLTALIAMDSTATPHVLKVDKKSLSWHRAPVEREVLEHIRRGMYLVVNGEKGTGRSAQIEGIDVAGKTGTAQNPHGKEHALFAAYAPYRDPKIAIVVIVENAGHGGSYAAPIAGKLIERYLKDAEK</sequence>
<dbReference type="InterPro" id="IPR012338">
    <property type="entry name" value="Beta-lactam/transpept-like"/>
</dbReference>
<evidence type="ECO:0000256" key="1">
    <source>
        <dbReference type="ARBA" id="ARBA00004167"/>
    </source>
</evidence>
<dbReference type="InterPro" id="IPR017790">
    <property type="entry name" value="Penicillin-binding_protein_2"/>
</dbReference>
<dbReference type="GO" id="GO:0009002">
    <property type="term" value="F:serine-type D-Ala-D-Ala carboxypeptidase activity"/>
    <property type="evidence" value="ECO:0007669"/>
    <property type="project" value="InterPro"/>
</dbReference>
<organism evidence="15">
    <name type="scientific">candidate division WOR-3 bacterium</name>
    <dbReference type="NCBI Taxonomy" id="2052148"/>
    <lineage>
        <taxon>Bacteria</taxon>
        <taxon>Bacteria division WOR-3</taxon>
    </lineage>
</organism>
<keyword evidence="3" id="KW-1003">Cell membrane</keyword>
<dbReference type="PANTHER" id="PTHR30627">
    <property type="entry name" value="PEPTIDOGLYCAN D,D-TRANSPEPTIDASE"/>
    <property type="match status" value="1"/>
</dbReference>
<dbReference type="NCBIfam" id="TIGR03423">
    <property type="entry name" value="pbp2_mrdA"/>
    <property type="match status" value="1"/>
</dbReference>
<dbReference type="Gene3D" id="3.30.1390.30">
    <property type="entry name" value="Penicillin-binding protein 2a, domain 3"/>
    <property type="match status" value="1"/>
</dbReference>
<evidence type="ECO:0000256" key="12">
    <source>
        <dbReference type="ARBA" id="ARBA00023316"/>
    </source>
</evidence>
<evidence type="ECO:0000256" key="4">
    <source>
        <dbReference type="ARBA" id="ARBA00022519"/>
    </source>
</evidence>
<reference evidence="15" key="1">
    <citation type="journal article" date="2020" name="mSystems">
        <title>Genome- and Community-Level Interaction Insights into Carbon Utilization and Element Cycling Functions of Hydrothermarchaeota in Hydrothermal Sediment.</title>
        <authorList>
            <person name="Zhou Z."/>
            <person name="Liu Y."/>
            <person name="Xu W."/>
            <person name="Pan J."/>
            <person name="Luo Z.H."/>
            <person name="Li M."/>
        </authorList>
    </citation>
    <scope>NUCLEOTIDE SEQUENCE [LARGE SCALE GENOMIC DNA]</scope>
    <source>
        <strain evidence="15">HyVt-237</strain>
    </source>
</reference>
<evidence type="ECO:0000259" key="14">
    <source>
        <dbReference type="Pfam" id="PF03717"/>
    </source>
</evidence>
<evidence type="ECO:0000256" key="11">
    <source>
        <dbReference type="ARBA" id="ARBA00023136"/>
    </source>
</evidence>
<dbReference type="InterPro" id="IPR036138">
    <property type="entry name" value="PBP_dimer_sf"/>
</dbReference>
<dbReference type="GO" id="GO:0009252">
    <property type="term" value="P:peptidoglycan biosynthetic process"/>
    <property type="evidence" value="ECO:0007669"/>
    <property type="project" value="UniProtKB-KW"/>
</dbReference>
<dbReference type="GO" id="GO:0006508">
    <property type="term" value="P:proteolysis"/>
    <property type="evidence" value="ECO:0007669"/>
    <property type="project" value="UniProtKB-KW"/>
</dbReference>
<dbReference type="SUPFAM" id="SSF56601">
    <property type="entry name" value="beta-lactamase/transpeptidase-like"/>
    <property type="match status" value="1"/>
</dbReference>
<evidence type="ECO:0000256" key="3">
    <source>
        <dbReference type="ARBA" id="ARBA00022475"/>
    </source>
</evidence>
<evidence type="ECO:0000256" key="10">
    <source>
        <dbReference type="ARBA" id="ARBA00022989"/>
    </source>
</evidence>
<dbReference type="GO" id="GO:0005886">
    <property type="term" value="C:plasma membrane"/>
    <property type="evidence" value="ECO:0007669"/>
    <property type="project" value="UniProtKB-SubCell"/>
</dbReference>
<proteinExistence type="predicted"/>
<gene>
    <name evidence="15" type="primary">mrdA</name>
    <name evidence="15" type="ORF">ENG67_01225</name>
</gene>
<comment type="caution">
    <text evidence="15">The sequence shown here is derived from an EMBL/GenBank/DDBJ whole genome shotgun (WGS) entry which is preliminary data.</text>
</comment>
<evidence type="ECO:0000256" key="2">
    <source>
        <dbReference type="ARBA" id="ARBA00004236"/>
    </source>
</evidence>
<dbReference type="EMBL" id="DRBW01000046">
    <property type="protein sequence ID" value="HDM89815.1"/>
    <property type="molecule type" value="Genomic_DNA"/>
</dbReference>
<keyword evidence="8" id="KW-0133">Cell shape</keyword>
<evidence type="ECO:0000256" key="6">
    <source>
        <dbReference type="ARBA" id="ARBA00022692"/>
    </source>
</evidence>
<dbReference type="GO" id="GO:0071972">
    <property type="term" value="F:peptidoglycan L,D-transpeptidase activity"/>
    <property type="evidence" value="ECO:0007669"/>
    <property type="project" value="TreeGrafter"/>
</dbReference>
<dbReference type="GO" id="GO:0008360">
    <property type="term" value="P:regulation of cell shape"/>
    <property type="evidence" value="ECO:0007669"/>
    <property type="project" value="UniProtKB-KW"/>
</dbReference>
<dbReference type="Pfam" id="PF03717">
    <property type="entry name" value="PBP_dimer"/>
    <property type="match status" value="1"/>
</dbReference>
<name>A0A7C0XA11_UNCW3</name>
<dbReference type="Pfam" id="PF00905">
    <property type="entry name" value="Transpeptidase"/>
    <property type="match status" value="1"/>
</dbReference>
<dbReference type="PANTHER" id="PTHR30627:SF2">
    <property type="entry name" value="PEPTIDOGLYCAN D,D-TRANSPEPTIDASE MRDA"/>
    <property type="match status" value="1"/>
</dbReference>
<keyword evidence="10" id="KW-1133">Transmembrane helix</keyword>
<dbReference type="Gene3D" id="3.90.1310.10">
    <property type="entry name" value="Penicillin-binding protein 2a (Domain 2)"/>
    <property type="match status" value="1"/>
</dbReference>
<keyword evidence="4" id="KW-0997">Cell inner membrane</keyword>
<keyword evidence="7" id="KW-0378">Hydrolase</keyword>
<feature type="domain" description="Penicillin-binding protein transpeptidase" evidence="13">
    <location>
        <begin position="245"/>
        <end position="558"/>
    </location>
</feature>
<comment type="subcellular location">
    <subcellularLocation>
        <location evidence="2">Cell membrane</location>
    </subcellularLocation>
    <subcellularLocation>
        <location evidence="1">Membrane</location>
        <topology evidence="1">Single-pass membrane protein</topology>
    </subcellularLocation>
</comment>
<dbReference type="InterPro" id="IPR050515">
    <property type="entry name" value="Beta-lactam/transpept"/>
</dbReference>
<evidence type="ECO:0000256" key="8">
    <source>
        <dbReference type="ARBA" id="ARBA00022960"/>
    </source>
</evidence>
<evidence type="ECO:0000256" key="9">
    <source>
        <dbReference type="ARBA" id="ARBA00022984"/>
    </source>
</evidence>
<protein>
    <submittedName>
        <fullName evidence="15">Penicillin-binding protein 2</fullName>
    </submittedName>
</protein>
<evidence type="ECO:0000256" key="5">
    <source>
        <dbReference type="ARBA" id="ARBA00022670"/>
    </source>
</evidence>
<keyword evidence="12" id="KW-0961">Cell wall biogenesis/degradation</keyword>
<keyword evidence="9" id="KW-0573">Peptidoglycan synthesis</keyword>
<keyword evidence="11" id="KW-0472">Membrane</keyword>
<evidence type="ECO:0000256" key="7">
    <source>
        <dbReference type="ARBA" id="ARBA00022801"/>
    </source>
</evidence>
<accession>A0A7C0XA11</accession>
<dbReference type="AlphaFoldDB" id="A0A7C0XA11"/>
<keyword evidence="6" id="KW-0812">Transmembrane</keyword>
<dbReference type="Gene3D" id="3.40.710.10">
    <property type="entry name" value="DD-peptidase/beta-lactamase superfamily"/>
    <property type="match status" value="1"/>
</dbReference>
<dbReference type="InterPro" id="IPR001460">
    <property type="entry name" value="PCN-bd_Tpept"/>
</dbReference>
<evidence type="ECO:0000259" key="13">
    <source>
        <dbReference type="Pfam" id="PF00905"/>
    </source>
</evidence>
<dbReference type="GO" id="GO:0071555">
    <property type="term" value="P:cell wall organization"/>
    <property type="evidence" value="ECO:0007669"/>
    <property type="project" value="UniProtKB-KW"/>
</dbReference>
<dbReference type="Proteomes" id="UP000885931">
    <property type="component" value="Unassembled WGS sequence"/>
</dbReference>
<feature type="domain" description="Penicillin-binding protein dimerisation" evidence="14">
    <location>
        <begin position="50"/>
        <end position="209"/>
    </location>
</feature>
<keyword evidence="5" id="KW-0645">Protease</keyword>